<evidence type="ECO:0000313" key="2">
    <source>
        <dbReference type="EMBL" id="OQX13808.1"/>
    </source>
</evidence>
<sequence length="147" mass="16135">LPFVLEEIRQAGISPAMLCFEITERVAIHNVELAQKFIETLKGLGCSFSLDDFGTGVSSFSYLKTLAVDYLKIDGSFIKDIATDSIAEAMVRSVNQVGHLMGIQVIAEYVENEQIIGILRDIGVDYGQGYGISKPLPLAEVIQRHTL</sequence>
<dbReference type="AlphaFoldDB" id="A0A1Y1QU21"/>
<evidence type="ECO:0000259" key="1">
    <source>
        <dbReference type="PROSITE" id="PS50883"/>
    </source>
</evidence>
<organism evidence="2 3">
    <name type="scientific">Thiothrix lacustris</name>
    <dbReference type="NCBI Taxonomy" id="525917"/>
    <lineage>
        <taxon>Bacteria</taxon>
        <taxon>Pseudomonadati</taxon>
        <taxon>Pseudomonadota</taxon>
        <taxon>Gammaproteobacteria</taxon>
        <taxon>Thiotrichales</taxon>
        <taxon>Thiotrichaceae</taxon>
        <taxon>Thiothrix</taxon>
    </lineage>
</organism>
<dbReference type="PANTHER" id="PTHR33121">
    <property type="entry name" value="CYCLIC DI-GMP PHOSPHODIESTERASE PDEF"/>
    <property type="match status" value="1"/>
</dbReference>
<feature type="non-terminal residue" evidence="2">
    <location>
        <position position="1"/>
    </location>
</feature>
<comment type="caution">
    <text evidence="2">The sequence shown here is derived from an EMBL/GenBank/DDBJ whole genome shotgun (WGS) entry which is preliminary data.</text>
</comment>
<dbReference type="SMART" id="SM00052">
    <property type="entry name" value="EAL"/>
    <property type="match status" value="1"/>
</dbReference>
<name>A0A1Y1QU21_9GAMM</name>
<dbReference type="SUPFAM" id="SSF141868">
    <property type="entry name" value="EAL domain-like"/>
    <property type="match status" value="1"/>
</dbReference>
<dbReference type="PROSITE" id="PS50883">
    <property type="entry name" value="EAL"/>
    <property type="match status" value="1"/>
</dbReference>
<protein>
    <submittedName>
        <fullName evidence="2">GGDEF-domain containing protein</fullName>
    </submittedName>
</protein>
<proteinExistence type="predicted"/>
<dbReference type="Pfam" id="PF00563">
    <property type="entry name" value="EAL"/>
    <property type="match status" value="1"/>
</dbReference>
<accession>A0A1Y1QU21</accession>
<dbReference type="InterPro" id="IPR001633">
    <property type="entry name" value="EAL_dom"/>
</dbReference>
<dbReference type="Proteomes" id="UP000192491">
    <property type="component" value="Unassembled WGS sequence"/>
</dbReference>
<dbReference type="PANTHER" id="PTHR33121:SF23">
    <property type="entry name" value="CYCLIC DI-GMP PHOSPHODIESTERASE PDEB"/>
    <property type="match status" value="1"/>
</dbReference>
<dbReference type="InterPro" id="IPR035919">
    <property type="entry name" value="EAL_sf"/>
</dbReference>
<feature type="domain" description="EAL" evidence="1">
    <location>
        <begin position="1"/>
        <end position="147"/>
    </location>
</feature>
<dbReference type="EMBL" id="MTEJ01000040">
    <property type="protein sequence ID" value="OQX13808.1"/>
    <property type="molecule type" value="Genomic_DNA"/>
</dbReference>
<reference evidence="2 3" key="1">
    <citation type="submission" date="2017-01" db="EMBL/GenBank/DDBJ databases">
        <title>Novel large sulfur bacteria in the metagenomes of groundwater-fed chemosynthetic microbial mats in the Lake Huron basin.</title>
        <authorList>
            <person name="Sharrar A.M."/>
            <person name="Flood B.E."/>
            <person name="Bailey J.V."/>
            <person name="Jones D.S."/>
            <person name="Biddanda B."/>
            <person name="Ruberg S.A."/>
            <person name="Marcus D.N."/>
            <person name="Dick G.J."/>
        </authorList>
    </citation>
    <scope>NUCLEOTIDE SEQUENCE [LARGE SCALE GENOMIC DNA]</scope>
    <source>
        <strain evidence="2">A8</strain>
    </source>
</reference>
<gene>
    <name evidence="2" type="ORF">BWK73_11190</name>
</gene>
<dbReference type="CDD" id="cd01948">
    <property type="entry name" value="EAL"/>
    <property type="match status" value="1"/>
</dbReference>
<dbReference type="InterPro" id="IPR050706">
    <property type="entry name" value="Cyclic-di-GMP_PDE-like"/>
</dbReference>
<evidence type="ECO:0000313" key="3">
    <source>
        <dbReference type="Proteomes" id="UP000192491"/>
    </source>
</evidence>
<dbReference type="GO" id="GO:0071111">
    <property type="term" value="F:cyclic-guanylate-specific phosphodiesterase activity"/>
    <property type="evidence" value="ECO:0007669"/>
    <property type="project" value="InterPro"/>
</dbReference>
<dbReference type="Gene3D" id="3.20.20.450">
    <property type="entry name" value="EAL domain"/>
    <property type="match status" value="1"/>
</dbReference>